<name>A0ABD0Y780_9HEMI</name>
<proteinExistence type="predicted"/>
<dbReference type="InterPro" id="IPR032675">
    <property type="entry name" value="LRR_dom_sf"/>
</dbReference>
<feature type="region of interest" description="Disordered" evidence="3">
    <location>
        <begin position="439"/>
        <end position="590"/>
    </location>
</feature>
<keyword evidence="6" id="KW-1185">Reference proteome</keyword>
<feature type="compositionally biased region" description="Basic and acidic residues" evidence="3">
    <location>
        <begin position="533"/>
        <end position="546"/>
    </location>
</feature>
<feature type="region of interest" description="Disordered" evidence="3">
    <location>
        <begin position="1057"/>
        <end position="1178"/>
    </location>
</feature>
<dbReference type="Pfam" id="PF13855">
    <property type="entry name" value="LRR_8"/>
    <property type="match status" value="1"/>
</dbReference>
<dbReference type="PANTHER" id="PTHR24366">
    <property type="entry name" value="IG(IMMUNOGLOBULIN) AND LRR(LEUCINE RICH REPEAT) DOMAINS"/>
    <property type="match status" value="1"/>
</dbReference>
<feature type="compositionally biased region" description="Basic and acidic residues" evidence="3">
    <location>
        <begin position="1111"/>
        <end position="1128"/>
    </location>
</feature>
<evidence type="ECO:0000256" key="2">
    <source>
        <dbReference type="ARBA" id="ARBA00022737"/>
    </source>
</evidence>
<feature type="compositionally biased region" description="Low complexity" evidence="3">
    <location>
        <begin position="738"/>
        <end position="768"/>
    </location>
</feature>
<evidence type="ECO:0000313" key="5">
    <source>
        <dbReference type="EMBL" id="KAL1123243.1"/>
    </source>
</evidence>
<feature type="compositionally biased region" description="Low complexity" evidence="3">
    <location>
        <begin position="800"/>
        <end position="826"/>
    </location>
</feature>
<evidence type="ECO:0000313" key="6">
    <source>
        <dbReference type="Proteomes" id="UP001558652"/>
    </source>
</evidence>
<feature type="transmembrane region" description="Helical" evidence="4">
    <location>
        <begin position="1029"/>
        <end position="1051"/>
    </location>
</feature>
<feature type="region of interest" description="Disordered" evidence="3">
    <location>
        <begin position="604"/>
        <end position="921"/>
    </location>
</feature>
<comment type="caution">
    <text evidence="5">The sequence shown here is derived from an EMBL/GenBank/DDBJ whole genome shotgun (WGS) entry which is preliminary data.</text>
</comment>
<feature type="compositionally biased region" description="Polar residues" evidence="3">
    <location>
        <begin position="637"/>
        <end position="647"/>
    </location>
</feature>
<feature type="compositionally biased region" description="Polar residues" evidence="3">
    <location>
        <begin position="604"/>
        <end position="613"/>
    </location>
</feature>
<feature type="compositionally biased region" description="Low complexity" evidence="3">
    <location>
        <begin position="694"/>
        <end position="708"/>
    </location>
</feature>
<feature type="compositionally biased region" description="Acidic residues" evidence="3">
    <location>
        <begin position="769"/>
        <end position="783"/>
    </location>
</feature>
<feature type="compositionally biased region" description="Polar residues" evidence="3">
    <location>
        <begin position="709"/>
        <end position="722"/>
    </location>
</feature>
<dbReference type="PROSITE" id="PS51450">
    <property type="entry name" value="LRR"/>
    <property type="match status" value="1"/>
</dbReference>
<dbReference type="SUPFAM" id="SSF52058">
    <property type="entry name" value="L domain-like"/>
    <property type="match status" value="1"/>
</dbReference>
<feature type="compositionally biased region" description="Polar residues" evidence="3">
    <location>
        <begin position="505"/>
        <end position="532"/>
    </location>
</feature>
<evidence type="ECO:0000256" key="3">
    <source>
        <dbReference type="SAM" id="MobiDB-lite"/>
    </source>
</evidence>
<gene>
    <name evidence="5" type="ORF">AAG570_002330</name>
</gene>
<dbReference type="PANTHER" id="PTHR24366:SF96">
    <property type="entry name" value="LEUCINE RICH REPEAT CONTAINING 53"/>
    <property type="match status" value="1"/>
</dbReference>
<dbReference type="EMBL" id="JBFDAA010000012">
    <property type="protein sequence ID" value="KAL1123243.1"/>
    <property type="molecule type" value="Genomic_DNA"/>
</dbReference>
<evidence type="ECO:0000256" key="1">
    <source>
        <dbReference type="ARBA" id="ARBA00022614"/>
    </source>
</evidence>
<dbReference type="Gene3D" id="3.80.10.10">
    <property type="entry name" value="Ribonuclease Inhibitor"/>
    <property type="match status" value="2"/>
</dbReference>
<protein>
    <submittedName>
        <fullName evidence="5">Uncharacterized protein</fullName>
    </submittedName>
</protein>
<reference evidence="5 6" key="1">
    <citation type="submission" date="2024-07" db="EMBL/GenBank/DDBJ databases">
        <title>Chromosome-level genome assembly of the water stick insect Ranatra chinensis (Heteroptera: Nepidae).</title>
        <authorList>
            <person name="Liu X."/>
        </authorList>
    </citation>
    <scope>NUCLEOTIDE SEQUENCE [LARGE SCALE GENOMIC DNA]</scope>
    <source>
        <strain evidence="5">Cailab_2021Rc</strain>
        <tissue evidence="5">Muscle</tissue>
    </source>
</reference>
<dbReference type="SMART" id="SM00369">
    <property type="entry name" value="LRR_TYP"/>
    <property type="match status" value="6"/>
</dbReference>
<dbReference type="Proteomes" id="UP001558652">
    <property type="component" value="Unassembled WGS sequence"/>
</dbReference>
<keyword evidence="4" id="KW-0472">Membrane</keyword>
<keyword evidence="1" id="KW-0433">Leucine-rich repeat</keyword>
<dbReference type="InterPro" id="IPR003591">
    <property type="entry name" value="Leu-rich_rpt_typical-subtyp"/>
</dbReference>
<dbReference type="InterPro" id="IPR001611">
    <property type="entry name" value="Leu-rich_rpt"/>
</dbReference>
<evidence type="ECO:0000256" key="4">
    <source>
        <dbReference type="SAM" id="Phobius"/>
    </source>
</evidence>
<keyword evidence="2" id="KW-0677">Repeat</keyword>
<feature type="compositionally biased region" description="Low complexity" evidence="3">
    <location>
        <begin position="614"/>
        <end position="624"/>
    </location>
</feature>
<keyword evidence="4" id="KW-0812">Transmembrane</keyword>
<feature type="compositionally biased region" description="Acidic residues" evidence="3">
    <location>
        <begin position="468"/>
        <end position="482"/>
    </location>
</feature>
<feature type="compositionally biased region" description="Low complexity" evidence="3">
    <location>
        <begin position="567"/>
        <end position="584"/>
    </location>
</feature>
<keyword evidence="4" id="KW-1133">Transmembrane helix</keyword>
<accession>A0ABD0Y780</accession>
<feature type="compositionally biased region" description="Low complexity" evidence="3">
    <location>
        <begin position="844"/>
        <end position="853"/>
    </location>
</feature>
<sequence length="1178" mass="128043">MFYENEKQETTEIDTPEYFCVIYVLGRLVSVTIDVRTLGGAVIRDRGAWIPYHKTIVVFTVKPALTQTGPAFPRTFLHPKVSFVPATSSPTVRGGGSIQGVGKKVVGVRSRMGRATWSLCLLLLVAMTGVTTANSTEGHCRRSCRCFVDSDGFRSANCSTSAFHPHAGHQKSDHSVVSLYVHHNQRQYAFKLFPSMFKSFKSVKYLDLSNCSIGSLPNDVFAGLVYITEIDLSFNNIKHLNGAVFSSLRNLQCLRVRGNPLYISPWNAIVSKSLTELDMGYCSLQNVPADTFLKVGRVTRLYLDGNKLNTIGHIFPSGLSHLNLARNNIVNVPVEVLHSMTHLKTLDLSDNPINCTCHLLLLQDFYSGRGIAFTNEVACAYPPQYAGRRVSRINEDELCKDELFTKEGHINNIGYTSVYNLEASKKHGRHNMVYEPSVMADQPAPTDEETFLGDTEGFTYVDSKSEKEEDQEGENYEDETGDPTEYVSKASETAPPVEPEETDYSDSSMRFSDEVANSTANEPQNTTNFSTTNHDDSTTYSEHESPSDSTSDVGVSRPTPLAATVVSDASSEQETTSTSDETPSFHPEDIVEFTDLNNTLISRTAESLIQETPSYATNTSTESTEYTEEWSGDGESSLETGVTSSEDVSGETAMMNSTATESTEFLGSGAPDNSTEEGDTSGSPSETGEVTDSETTPTAEEILTTTPADITSSDNETESAVWTSSSNSTEDDSDFEFSAESTSETQPSSSDSTTTPETFNSEDISSATTEEDTETTTEEDDATTDSFTELTTEYFDHGLSSDSETSTTEESTDSVVLSSFSSTNLTEASSEEPSTTIENTTPLVTAEETTPLVTEEETTPKVTEEETTPIVTEDETTPIVTEDETTPAVSQEETTPAVIQEETSPIVTEEETSPIVTQEDTSPIVIQKENTTESTYIGEQETTNIPPSRVSAECVTGEETSSTAAPPFVPAVQEKVTTTSTEVAADDTTEAEVLAATVAEVGSSPTGGAFGNEEYRGTSVAKEEKGPAIGSYIVVGLIALLVLGLIVLAVFKSRRRRSGSPSKVRLPSDLESNPGTEMRDMDSLLPKPPENGVVKIVPRDYGEQQKPVNGDVKEETQPLSRHEDKDQLEGQPPSGQGEETEERPEQNGTVQKATARLTHLPEPKLQTPVFIHKPHPDE</sequence>
<feature type="compositionally biased region" description="Polar residues" evidence="3">
    <location>
        <begin position="654"/>
        <end position="665"/>
    </location>
</feature>
<feature type="compositionally biased region" description="Polar residues" evidence="3">
    <location>
        <begin position="680"/>
        <end position="690"/>
    </location>
</feature>
<feature type="compositionally biased region" description="Polar residues" evidence="3">
    <location>
        <begin position="827"/>
        <end position="843"/>
    </location>
</feature>
<dbReference type="AlphaFoldDB" id="A0ABD0Y780"/>
<organism evidence="5 6">
    <name type="scientific">Ranatra chinensis</name>
    <dbReference type="NCBI Taxonomy" id="642074"/>
    <lineage>
        <taxon>Eukaryota</taxon>
        <taxon>Metazoa</taxon>
        <taxon>Ecdysozoa</taxon>
        <taxon>Arthropoda</taxon>
        <taxon>Hexapoda</taxon>
        <taxon>Insecta</taxon>
        <taxon>Pterygota</taxon>
        <taxon>Neoptera</taxon>
        <taxon>Paraneoptera</taxon>
        <taxon>Hemiptera</taxon>
        <taxon>Heteroptera</taxon>
        <taxon>Panheteroptera</taxon>
        <taxon>Nepomorpha</taxon>
        <taxon>Nepidae</taxon>
        <taxon>Ranatrinae</taxon>
        <taxon>Ranatra</taxon>
    </lineage>
</organism>
<feature type="compositionally biased region" description="Acidic residues" evidence="3">
    <location>
        <begin position="872"/>
        <end position="885"/>
    </location>
</feature>